<comment type="caution">
    <text evidence="1">The sequence shown here is derived from an EMBL/GenBank/DDBJ whole genome shotgun (WGS) entry which is preliminary data.</text>
</comment>
<organism evidence="1 2">
    <name type="scientific">Paraburkholderia unamae</name>
    <dbReference type="NCBI Taxonomy" id="219649"/>
    <lineage>
        <taxon>Bacteria</taxon>
        <taxon>Pseudomonadati</taxon>
        <taxon>Pseudomonadota</taxon>
        <taxon>Betaproteobacteria</taxon>
        <taxon>Burkholderiales</taxon>
        <taxon>Burkholderiaceae</taxon>
        <taxon>Paraburkholderia</taxon>
    </lineage>
</organism>
<evidence type="ECO:0000313" key="2">
    <source>
        <dbReference type="Proteomes" id="UP001392318"/>
    </source>
</evidence>
<keyword evidence="2" id="KW-1185">Reference proteome</keyword>
<evidence type="ECO:0000313" key="1">
    <source>
        <dbReference type="EMBL" id="MEM5406322.1"/>
    </source>
</evidence>
<name>A0ACC6RXJ7_9BURK</name>
<sequence>MNKVMQSPRAAVPPQLTLVVGVVFRLVHLGIYCVEGPDAMIQETFNKICCDDLAVDIEREWLQEGDLVVSLCRVEKAFEVLGKAGFRSADAVVTMQRYFGIEHAKARHYVSSRNLASLYREQVVGRSRGGEKRTVNLADFVDDDP</sequence>
<reference evidence="1" key="1">
    <citation type="submission" date="2024-01" db="EMBL/GenBank/DDBJ databases">
        <title>The diversity of rhizobia nodulating Mimosa spp. in eleven states of Brazil covering several biomes is determined by host plant, location, and edaphic factors.</title>
        <authorList>
            <person name="Rouws L."/>
            <person name="Barauna A."/>
            <person name="Beukes C."/>
            <person name="De Faria S.M."/>
            <person name="Gross E."/>
            <person name="Dos Reis Junior F.B."/>
            <person name="Simon M."/>
            <person name="Maluk M."/>
            <person name="Odee D.W."/>
            <person name="Kenicer G."/>
            <person name="Young J.P.W."/>
            <person name="Reis V.M."/>
            <person name="Zilli J."/>
            <person name="James E.K."/>
        </authorList>
    </citation>
    <scope>NUCLEOTIDE SEQUENCE</scope>
    <source>
        <strain evidence="1">JPY452</strain>
    </source>
</reference>
<dbReference type="EMBL" id="JAYMRU010000074">
    <property type="protein sequence ID" value="MEM5406322.1"/>
    <property type="molecule type" value="Genomic_DNA"/>
</dbReference>
<accession>A0ACC6RXJ7</accession>
<dbReference type="Proteomes" id="UP001392318">
    <property type="component" value="Unassembled WGS sequence"/>
</dbReference>
<protein>
    <submittedName>
        <fullName evidence="1">Uncharacterized protein</fullName>
    </submittedName>
</protein>
<gene>
    <name evidence="1" type="ORF">VSR83_41250</name>
</gene>
<proteinExistence type="predicted"/>